<sequence length="247" mass="28573">MTTTIKHNSSHFHESGLYKLSSQKDRDQEQREIIDHNYDDRYSKLYSIPINFKWQIIPDPNLRNQCIHSNNHDGNNSSSISVLSDQVKRNQKAYLNGRKNRQAVPKELVSLCNEHIRRKSMMIKVSDPPSLSRSLSRSRSIDVNKKPSQTSTKPLSRHPIKVNSLPVILPPAIKIDYAADDTNDNHHHQQQPQPPPQSSSSSASHHFTRRHQKSFKPFRPRTTSELNILTQFKSTAPVKYSWYYKPC</sequence>
<feature type="region of interest" description="Disordered" evidence="1">
    <location>
        <begin position="182"/>
        <end position="222"/>
    </location>
</feature>
<dbReference type="HOGENOM" id="CLU_1125805_0_0_1"/>
<feature type="region of interest" description="Disordered" evidence="1">
    <location>
        <begin position="120"/>
        <end position="159"/>
    </location>
</feature>
<dbReference type="KEGG" id="tad:TRIADDRAFT_58274"/>
<feature type="compositionally biased region" description="Basic and acidic residues" evidence="1">
    <location>
        <begin position="11"/>
        <end position="29"/>
    </location>
</feature>
<dbReference type="Proteomes" id="UP000009022">
    <property type="component" value="Unassembled WGS sequence"/>
</dbReference>
<keyword evidence="3" id="KW-1185">Reference proteome</keyword>
<gene>
    <name evidence="2" type="ORF">TRIADDRAFT_58274</name>
</gene>
<dbReference type="GeneID" id="6755659"/>
<feature type="compositionally biased region" description="Basic residues" evidence="1">
    <location>
        <begin position="206"/>
        <end position="219"/>
    </location>
</feature>
<proteinExistence type="predicted"/>
<organism evidence="2 3">
    <name type="scientific">Trichoplax adhaerens</name>
    <name type="common">Trichoplax reptans</name>
    <dbReference type="NCBI Taxonomy" id="10228"/>
    <lineage>
        <taxon>Eukaryota</taxon>
        <taxon>Metazoa</taxon>
        <taxon>Placozoa</taxon>
        <taxon>Uniplacotomia</taxon>
        <taxon>Trichoplacea</taxon>
        <taxon>Trichoplacidae</taxon>
        <taxon>Trichoplax</taxon>
    </lineage>
</organism>
<evidence type="ECO:0000256" key="1">
    <source>
        <dbReference type="SAM" id="MobiDB-lite"/>
    </source>
</evidence>
<dbReference type="AlphaFoldDB" id="B3S1C3"/>
<evidence type="ECO:0000313" key="3">
    <source>
        <dbReference type="Proteomes" id="UP000009022"/>
    </source>
</evidence>
<protein>
    <submittedName>
        <fullName evidence="2">Uncharacterized protein</fullName>
    </submittedName>
</protein>
<reference evidence="2 3" key="1">
    <citation type="journal article" date="2008" name="Nature">
        <title>The Trichoplax genome and the nature of placozoans.</title>
        <authorList>
            <person name="Srivastava M."/>
            <person name="Begovic E."/>
            <person name="Chapman J."/>
            <person name="Putnam N.H."/>
            <person name="Hellsten U."/>
            <person name="Kawashima T."/>
            <person name="Kuo A."/>
            <person name="Mitros T."/>
            <person name="Salamov A."/>
            <person name="Carpenter M.L."/>
            <person name="Signorovitch A.Y."/>
            <person name="Moreno M.A."/>
            <person name="Kamm K."/>
            <person name="Grimwood J."/>
            <person name="Schmutz J."/>
            <person name="Shapiro H."/>
            <person name="Grigoriev I.V."/>
            <person name="Buss L.W."/>
            <person name="Schierwater B."/>
            <person name="Dellaporta S.L."/>
            <person name="Rokhsar D.S."/>
        </authorList>
    </citation>
    <scope>NUCLEOTIDE SEQUENCE [LARGE SCALE GENOMIC DNA]</scope>
    <source>
        <strain evidence="2 3">Grell-BS-1999</strain>
    </source>
</reference>
<dbReference type="CTD" id="6755659"/>
<dbReference type="RefSeq" id="XP_002114128.1">
    <property type="nucleotide sequence ID" value="XM_002114092.1"/>
</dbReference>
<evidence type="ECO:0000313" key="2">
    <source>
        <dbReference type="EMBL" id="EDV23218.1"/>
    </source>
</evidence>
<dbReference type="EMBL" id="DS985247">
    <property type="protein sequence ID" value="EDV23218.1"/>
    <property type="molecule type" value="Genomic_DNA"/>
</dbReference>
<name>B3S1C3_TRIAD</name>
<dbReference type="InParanoid" id="B3S1C3"/>
<accession>B3S1C3</accession>
<feature type="region of interest" description="Disordered" evidence="1">
    <location>
        <begin position="1"/>
        <end position="29"/>
    </location>
</feature>